<evidence type="ECO:0000259" key="9">
    <source>
        <dbReference type="Pfam" id="PF13087"/>
    </source>
</evidence>
<feature type="coiled-coil region" evidence="6">
    <location>
        <begin position="763"/>
        <end position="800"/>
    </location>
</feature>
<feature type="domain" description="DNA2/NAM7 helicase helicase" evidence="8">
    <location>
        <begin position="966"/>
        <end position="1172"/>
    </location>
</feature>
<feature type="compositionally biased region" description="Low complexity" evidence="7">
    <location>
        <begin position="110"/>
        <end position="127"/>
    </location>
</feature>
<reference evidence="10 11" key="1">
    <citation type="submission" date="2023-10" db="EMBL/GenBank/DDBJ databases">
        <title>Host Genetic Regulation of Human Gut Microbial Structural Variation.</title>
        <authorList>
            <person name="Harmsen H.J.M."/>
        </authorList>
    </citation>
    <scope>NUCLEOTIDE SEQUENCE [LARGE SCALE GENOMIC DNA]</scope>
    <source>
        <strain evidence="10 11">HTF-F</strain>
    </source>
</reference>
<accession>A0ABU3U153</accession>
<keyword evidence="5" id="KW-0067">ATP-binding</keyword>
<dbReference type="Pfam" id="PF13086">
    <property type="entry name" value="AAA_11"/>
    <property type="match status" value="2"/>
</dbReference>
<evidence type="ECO:0000256" key="4">
    <source>
        <dbReference type="ARBA" id="ARBA00022806"/>
    </source>
</evidence>
<keyword evidence="4" id="KW-0347">Helicase</keyword>
<proteinExistence type="inferred from homology"/>
<evidence type="ECO:0000256" key="7">
    <source>
        <dbReference type="SAM" id="MobiDB-lite"/>
    </source>
</evidence>
<protein>
    <submittedName>
        <fullName evidence="10">AAA domain-containing protein</fullName>
    </submittedName>
</protein>
<evidence type="ECO:0000313" key="10">
    <source>
        <dbReference type="EMBL" id="MDU8689297.1"/>
    </source>
</evidence>
<dbReference type="InterPro" id="IPR027417">
    <property type="entry name" value="P-loop_NTPase"/>
</dbReference>
<evidence type="ECO:0000256" key="2">
    <source>
        <dbReference type="ARBA" id="ARBA00022741"/>
    </source>
</evidence>
<evidence type="ECO:0000259" key="8">
    <source>
        <dbReference type="Pfam" id="PF13086"/>
    </source>
</evidence>
<evidence type="ECO:0000256" key="6">
    <source>
        <dbReference type="SAM" id="Coils"/>
    </source>
</evidence>
<dbReference type="RefSeq" id="WP_249238157.1">
    <property type="nucleotide sequence ID" value="NZ_CP094473.1"/>
</dbReference>
<dbReference type="Gene3D" id="3.40.50.300">
    <property type="entry name" value="P-loop containing nucleotide triphosphate hydrolases"/>
    <property type="match status" value="3"/>
</dbReference>
<feature type="compositionally biased region" description="Polar residues" evidence="7">
    <location>
        <begin position="60"/>
        <end position="74"/>
    </location>
</feature>
<dbReference type="PANTHER" id="PTHR43788">
    <property type="entry name" value="DNA2/NAM7 HELICASE FAMILY MEMBER"/>
    <property type="match status" value="1"/>
</dbReference>
<gene>
    <name evidence="10" type="ORF">RX402_11200</name>
</gene>
<keyword evidence="3" id="KW-0378">Hydrolase</keyword>
<dbReference type="Proteomes" id="UP001263246">
    <property type="component" value="Unassembled WGS sequence"/>
</dbReference>
<evidence type="ECO:0000256" key="1">
    <source>
        <dbReference type="ARBA" id="ARBA00007913"/>
    </source>
</evidence>
<evidence type="ECO:0000256" key="5">
    <source>
        <dbReference type="ARBA" id="ARBA00022840"/>
    </source>
</evidence>
<name>A0ABU3U153_9FIRM</name>
<dbReference type="InterPro" id="IPR041677">
    <property type="entry name" value="DNA2/NAM7_AAA_11"/>
</dbReference>
<dbReference type="InterPro" id="IPR047187">
    <property type="entry name" value="SF1_C_Upf1"/>
</dbReference>
<dbReference type="SUPFAM" id="SSF52540">
    <property type="entry name" value="P-loop containing nucleoside triphosphate hydrolases"/>
    <property type="match status" value="1"/>
</dbReference>
<comment type="caution">
    <text evidence="10">The sequence shown here is derived from an EMBL/GenBank/DDBJ whole genome shotgun (WGS) entry which is preliminary data.</text>
</comment>
<feature type="region of interest" description="Disordered" evidence="7">
    <location>
        <begin position="32"/>
        <end position="127"/>
    </location>
</feature>
<feature type="domain" description="DNA2/NAM7 helicase-like C-terminal" evidence="9">
    <location>
        <begin position="1212"/>
        <end position="1432"/>
    </location>
</feature>
<dbReference type="InterPro" id="IPR041679">
    <property type="entry name" value="DNA2/NAM7-like_C"/>
</dbReference>
<feature type="domain" description="DNA2/NAM7 helicase helicase" evidence="8">
    <location>
        <begin position="611"/>
        <end position="805"/>
    </location>
</feature>
<evidence type="ECO:0000313" key="11">
    <source>
        <dbReference type="Proteomes" id="UP001263246"/>
    </source>
</evidence>
<evidence type="ECO:0000256" key="3">
    <source>
        <dbReference type="ARBA" id="ARBA00022801"/>
    </source>
</evidence>
<sequence length="1496" mass="168011">MAGPGSIKLIIGLAGAIVTATTGGVLLSAVANKKEASPSDSSENNCGDAPRSDPPEAAAQNISPTPAAKSQSQYDAPIASALHPDKVTEPVKEELVAPPPAPLQDTSPQTAAVPSAASSETSSSDAVAATVKYSVPADIPPEYTADRSEGGNMAYNESIEFEVSNGENPDDEAYEYNDDEAFDEEDEYEDDEPEIDNRYLSYQRRPICIRLNISPHSRLSLSERHLCQRFPNFKKLQYENLLQRVVDEVFPDGLQKQVYITNLSFESDKGNFLGIRPEIIDGDFLSRLLPPGYSLQFRGYPSGKMFVVDAVYDVADQGLLCYEIPATVIPYSDQGRVNDNFLYHIVADTDSLVKYTQENLTDWNNYLDWKEQLASVQVKGCKYYKLTYDAEKNRLVFWLACPSQEYFQKFKKYLHRDIQAFKNNYSSDPWKFQFADDAGADKNKKKWVDRGIELGRYRGIVKEYALAPASDAEFSDDSELEESDFNDPTLAEAALRHALKTPYIVQVAFELNRADQETINELNLQGSEIADYVRDNVIGNYESNGFLALSAIGDLVLIKRFRMAIHRLENYECTAPTLAVWLFNVSQARLPTEKEFKDLQIQHWLNPAIAANENQQEAVRKMLAAPDLCLIQGPPGTGKTTVIAEAIYQFALRGNRILVASQSNDAVDNALDRLANTPVIRAVRLGQKGHRKRRTDKGVVQKFSEDAALGNYYQALSQQISTNWLNPWQELDTNANEYQKAIRDAEYFNQDIDEFNQELALCTEKIIAEKKNYSDQNEALKNANEANQILQVERLQLQQLIDVIRQDGKDTIPFSLTDAQLQILQPILAPVLCAAKAQGIFLIPAEQTLDTGNAQVQNELLSTAIRRGSALPQLLEKAEAASAHGSTASSDSQALLLQKESIQEKMVALLSSDEDFDQLARLRSEFQRIQKMLQEQHGGSVIVLQGEQCWLSKDLQDALNNDHRDEAIRALRSVDTDWKAALEHSVAQLSEWCSAQTAQDTAPIREALRISEGRLKTLQNSLNELNDKIQRKKNTLAELSARYGLTGADIDSVLSGLRALQKKNLDQKGQVSDFRTDWESTLLKFRQKLDDPDTAVYDQKYYQSDYLQSCNVVGISCTDDMRNLSSISSNFDAFDVVIIDEVSKATPPELLIPLMRARKAILVGDHRQLPPMFNEHEKTYTELLDDPENSQEELRSLLTKENFDRFKKMVTASLFKEYFEKADDRIKHSLLTQYRMHSDIMQIINRFYDNRLQNGLSPAEEAVQRSHGLTIPGVDGSAFIRPDSHAYWIDSSHLPNGKNVYETYLRGSSSACNLLEVALIIELLKKLADACRADFAASGVPRSVGVISFYQMQISELWRALRDERKQGFDFSPLQIDMNTVDRFQGKEKSIIITSLVRNNSKARAGEHVISFERINVAFSRAQNLLIIVGAKHLYERLQVKLPNMDSPGSHTVRIYQNIMDDLNRKASLAGSEKLITPELEQRILACIQESGEAAK</sequence>
<dbReference type="PANTHER" id="PTHR43788:SF8">
    <property type="entry name" value="DNA-BINDING PROTEIN SMUBP-2"/>
    <property type="match status" value="1"/>
</dbReference>
<keyword evidence="6" id="KW-0175">Coiled coil</keyword>
<dbReference type="CDD" id="cd17934">
    <property type="entry name" value="DEXXQc_Upf1-like"/>
    <property type="match status" value="1"/>
</dbReference>
<dbReference type="CDD" id="cd18808">
    <property type="entry name" value="SF1_C_Upf1"/>
    <property type="match status" value="1"/>
</dbReference>
<keyword evidence="2" id="KW-0547">Nucleotide-binding</keyword>
<dbReference type="Pfam" id="PF13087">
    <property type="entry name" value="AAA_12"/>
    <property type="match status" value="1"/>
</dbReference>
<dbReference type="InterPro" id="IPR050534">
    <property type="entry name" value="Coronavir_polyprotein_1ab"/>
</dbReference>
<comment type="similarity">
    <text evidence="1">Belongs to the DNA2/NAM7 helicase family.</text>
</comment>
<organism evidence="10 11">
    <name type="scientific">Faecalibacterium wellingii</name>
    <dbReference type="NCBI Taxonomy" id="2929491"/>
    <lineage>
        <taxon>Bacteria</taxon>
        <taxon>Bacillati</taxon>
        <taxon>Bacillota</taxon>
        <taxon>Clostridia</taxon>
        <taxon>Eubacteriales</taxon>
        <taxon>Oscillospiraceae</taxon>
        <taxon>Faecalibacterium</taxon>
    </lineage>
</organism>
<feature type="compositionally biased region" description="Basic and acidic residues" evidence="7">
    <location>
        <begin position="83"/>
        <end position="95"/>
    </location>
</feature>
<feature type="coiled-coil region" evidence="6">
    <location>
        <begin position="1008"/>
        <end position="1042"/>
    </location>
</feature>
<keyword evidence="11" id="KW-1185">Reference proteome</keyword>
<dbReference type="EMBL" id="JAWHPR010000006">
    <property type="protein sequence ID" value="MDU8689297.1"/>
    <property type="molecule type" value="Genomic_DNA"/>
</dbReference>